<feature type="transmembrane region" description="Helical" evidence="11">
    <location>
        <begin position="826"/>
        <end position="847"/>
    </location>
</feature>
<dbReference type="EMBL" id="FJOF01000010">
    <property type="protein sequence ID" value="CZR46130.1"/>
    <property type="molecule type" value="Genomic_DNA"/>
</dbReference>
<proteinExistence type="inferred from homology"/>
<dbReference type="Proteomes" id="UP000183971">
    <property type="component" value="Unassembled WGS sequence"/>
</dbReference>
<reference evidence="15" key="1">
    <citation type="journal article" date="2016" name="Genome Biol. Evol.">
        <title>Comparative 'omics' of the Fusarium fujikuroi species complex highlights differences in genetic potential and metabolite synthesis.</title>
        <authorList>
            <person name="Niehaus E.-M."/>
            <person name="Muensterkoetter M."/>
            <person name="Proctor R.H."/>
            <person name="Brown D.W."/>
            <person name="Sharon A."/>
            <person name="Idan Y."/>
            <person name="Oren-Young L."/>
            <person name="Sieber C.M."/>
            <person name="Novak O."/>
            <person name="Pencik A."/>
            <person name="Tarkowska D."/>
            <person name="Hromadova K."/>
            <person name="Freeman S."/>
            <person name="Maymon M."/>
            <person name="Elazar M."/>
            <person name="Youssef S.A."/>
            <person name="El-Shabrawy E.S.M."/>
            <person name="Shalaby A.B.A."/>
            <person name="Houterman P."/>
            <person name="Brock N.L."/>
            <person name="Burkhardt I."/>
            <person name="Tsavkelova E.A."/>
            <person name="Dickschat J.S."/>
            <person name="Galuszka P."/>
            <person name="Gueldener U."/>
            <person name="Tudzynski B."/>
        </authorList>
    </citation>
    <scope>NUCLEOTIDE SEQUENCE [LARGE SCALE GENOMIC DNA]</scope>
    <source>
        <strain evidence="15">ET1</strain>
    </source>
</reference>
<gene>
    <name evidence="14" type="ORF">FPRO_11577</name>
</gene>
<feature type="domain" description="ABC transmembrane type-1" evidence="13">
    <location>
        <begin position="261"/>
        <end position="534"/>
    </location>
</feature>
<dbReference type="Gene3D" id="3.40.50.300">
    <property type="entry name" value="P-loop containing nucleotide triphosphate hydrolases"/>
    <property type="match status" value="2"/>
</dbReference>
<evidence type="ECO:0000259" key="13">
    <source>
        <dbReference type="PROSITE" id="PS50929"/>
    </source>
</evidence>
<feature type="transmembrane region" description="Helical" evidence="11">
    <location>
        <begin position="58"/>
        <end position="77"/>
    </location>
</feature>
<evidence type="ECO:0000256" key="3">
    <source>
        <dbReference type="ARBA" id="ARBA00022448"/>
    </source>
</evidence>
<organism evidence="14 15">
    <name type="scientific">Fusarium proliferatum (strain ET1)</name>
    <name type="common">Orchid endophyte fungus</name>
    <dbReference type="NCBI Taxonomy" id="1227346"/>
    <lineage>
        <taxon>Eukaryota</taxon>
        <taxon>Fungi</taxon>
        <taxon>Dikarya</taxon>
        <taxon>Ascomycota</taxon>
        <taxon>Pezizomycotina</taxon>
        <taxon>Sordariomycetes</taxon>
        <taxon>Hypocreomycetidae</taxon>
        <taxon>Hypocreales</taxon>
        <taxon>Nectriaceae</taxon>
        <taxon>Fusarium</taxon>
        <taxon>Fusarium fujikuroi species complex</taxon>
    </lineage>
</organism>
<keyword evidence="8 11" id="KW-1133">Transmembrane helix</keyword>
<dbReference type="InterPro" id="IPR027417">
    <property type="entry name" value="P-loop_NTPase"/>
</dbReference>
<evidence type="ECO:0000313" key="15">
    <source>
        <dbReference type="Proteomes" id="UP000183971"/>
    </source>
</evidence>
<dbReference type="InterPro" id="IPR003439">
    <property type="entry name" value="ABC_transporter-like_ATP-bd"/>
</dbReference>
<feature type="transmembrane region" description="Helical" evidence="11">
    <location>
        <begin position="508"/>
        <end position="536"/>
    </location>
</feature>
<comment type="similarity">
    <text evidence="2">Belongs to the ABC transporter superfamily. ABCC family. Conjugate transporter (TC 3.A.1.208) subfamily.</text>
</comment>
<feature type="transmembrane region" description="Helical" evidence="11">
    <location>
        <begin position="1050"/>
        <end position="1071"/>
    </location>
</feature>
<dbReference type="InterPro" id="IPR036640">
    <property type="entry name" value="ABC1_TM_sf"/>
</dbReference>
<dbReference type="Pfam" id="PF24357">
    <property type="entry name" value="TMD0_ABC"/>
    <property type="match status" value="1"/>
</dbReference>
<dbReference type="GO" id="GO:0005524">
    <property type="term" value="F:ATP binding"/>
    <property type="evidence" value="ECO:0007669"/>
    <property type="project" value="UniProtKB-KW"/>
</dbReference>
<feature type="transmembrane region" description="Helical" evidence="11">
    <location>
        <begin position="89"/>
        <end position="108"/>
    </location>
</feature>
<evidence type="ECO:0000256" key="10">
    <source>
        <dbReference type="ARBA" id="ARBA00023180"/>
    </source>
</evidence>
<dbReference type="InterPro" id="IPR044746">
    <property type="entry name" value="ABCC_6TM_D1"/>
</dbReference>
<dbReference type="InterPro" id="IPR003593">
    <property type="entry name" value="AAA+_ATPase"/>
</dbReference>
<evidence type="ECO:0000256" key="11">
    <source>
        <dbReference type="SAM" id="Phobius"/>
    </source>
</evidence>
<name>A0A1L7W0F5_FUSPR</name>
<dbReference type="CDD" id="cd18580">
    <property type="entry name" value="ABC_6TM_ABCC_D2"/>
    <property type="match status" value="1"/>
</dbReference>
<dbReference type="PANTHER" id="PTHR24223:SF399">
    <property type="entry name" value="ABC TRANSPORTER ATNG"/>
    <property type="match status" value="1"/>
</dbReference>
<dbReference type="InterPro" id="IPR017871">
    <property type="entry name" value="ABC_transporter-like_CS"/>
</dbReference>
<feature type="transmembrane region" description="Helical" evidence="11">
    <location>
        <begin position="293"/>
        <end position="311"/>
    </location>
</feature>
<feature type="domain" description="ABC transporter" evidence="12">
    <location>
        <begin position="563"/>
        <end position="784"/>
    </location>
</feature>
<dbReference type="CDD" id="cd03250">
    <property type="entry name" value="ABCC_MRP_domain1"/>
    <property type="match status" value="1"/>
</dbReference>
<dbReference type="FunFam" id="1.20.1560.10:FF:000066">
    <property type="entry name" value="ABC multidrug transporter (Eurofung)"/>
    <property type="match status" value="1"/>
</dbReference>
<evidence type="ECO:0000256" key="8">
    <source>
        <dbReference type="ARBA" id="ARBA00022989"/>
    </source>
</evidence>
<evidence type="ECO:0000256" key="6">
    <source>
        <dbReference type="ARBA" id="ARBA00022741"/>
    </source>
</evidence>
<feature type="transmembrane region" description="Helical" evidence="11">
    <location>
        <begin position="938"/>
        <end position="957"/>
    </location>
</feature>
<dbReference type="Gene3D" id="1.20.1560.10">
    <property type="entry name" value="ABC transporter type 1, transmembrane domain"/>
    <property type="match status" value="2"/>
</dbReference>
<dbReference type="SUPFAM" id="SSF90123">
    <property type="entry name" value="ABC transporter transmembrane region"/>
    <property type="match status" value="2"/>
</dbReference>
<protein>
    <submittedName>
        <fullName evidence="14">Related to multidrug resistance-associated protein</fullName>
    </submittedName>
</protein>
<keyword evidence="6" id="KW-0547">Nucleotide-binding</keyword>
<feature type="transmembrane region" description="Helical" evidence="11">
    <location>
        <begin position="470"/>
        <end position="496"/>
    </location>
</feature>
<keyword evidence="4" id="KW-1003">Cell membrane</keyword>
<evidence type="ECO:0000313" key="14">
    <source>
        <dbReference type="EMBL" id="CZR46130.1"/>
    </source>
</evidence>
<dbReference type="InterPro" id="IPR044726">
    <property type="entry name" value="ABCC_6TM_D2"/>
</dbReference>
<dbReference type="InterPro" id="IPR056227">
    <property type="entry name" value="TMD0_ABC"/>
</dbReference>
<dbReference type="GO" id="GO:0140359">
    <property type="term" value="F:ABC-type transporter activity"/>
    <property type="evidence" value="ECO:0007669"/>
    <property type="project" value="InterPro"/>
</dbReference>
<accession>A0A1L7W0F5</accession>
<dbReference type="GO" id="GO:0005886">
    <property type="term" value="C:plasma membrane"/>
    <property type="evidence" value="ECO:0007669"/>
    <property type="project" value="UniProtKB-SubCell"/>
</dbReference>
<keyword evidence="9 11" id="KW-0472">Membrane</keyword>
<dbReference type="SMART" id="SM00382">
    <property type="entry name" value="AAA"/>
    <property type="match status" value="2"/>
</dbReference>
<dbReference type="FunFam" id="1.20.1560.10:FF:000055">
    <property type="entry name" value="ABC multidrug transporter (Eurofung)"/>
    <property type="match status" value="1"/>
</dbReference>
<dbReference type="FunFam" id="3.40.50.300:FF:002145">
    <property type="entry name" value="ABC transporter (MsbA subfamily)"/>
    <property type="match status" value="1"/>
</dbReference>
<keyword evidence="7" id="KW-0067">ATP-binding</keyword>
<dbReference type="PROSITE" id="PS50893">
    <property type="entry name" value="ABC_TRANSPORTER_2"/>
    <property type="match status" value="2"/>
</dbReference>
<dbReference type="GeneID" id="42056446"/>
<dbReference type="PROSITE" id="PS00211">
    <property type="entry name" value="ABC_TRANSPORTER_1"/>
    <property type="match status" value="2"/>
</dbReference>
<feature type="domain" description="ABC transmembrane type-1" evidence="13">
    <location>
        <begin position="829"/>
        <end position="1105"/>
    </location>
</feature>
<sequence>MSANNSFGPQRAGVFDFTILFEQSILSLLPTGLFILLVPLRLYVLWNDERATKSKPLLWAKMTLIAIYACLQTALLVLWCRQNSTKTAIAEPVLGLIESFALAALSFVEHRNSRKPSKLIGAFLVITIILDIALVRTFWIRSMHSIASVFTASFVIKTILLILEETPKSPLSDKEKIQETASGVVNRSFFWWLNGLFLQGHRTILETEDLQAIDSKFDTDHVSTPLEKQWERARNSGQPSLLKSTFLAYKWQFAAGIIPRLLHSGFNFAQPFLIQSVIVLVSKKEMSVQTSSGLIGATVLIYLGLAISGAWHKHMSYQLVTMYRGGLVSLIFKKTLKLKTTSIKDSAPVTLMTADVETIVAAGASVHDMWANMLELPVGIYLLYRQVGKPSLLVLVPTVITTIVSGVISPAMEPATVKWNEAVQKRVGETSSMLNQMKGIKMMGWTDFFLKMVQGLRVHELKVSAKFRWLLVYFNALAMISAQLTPVVVIMSAIYWTKADGGLSVAEAFTSLSLISVVTQPLVMILVSLMQIAGVVGGSGRIQAFLLLDEQLAAKEAVDVDAVTIQNVSVQTPDGNSLLTNINLQISPGTLNMLVGRVGCGKSSLLRTIIGELIPSEGTVKTQDSLAYCDQVPWLRNTTIRENVVGLSPMDDKWLSTVLHACALEEDLHQLPQGQETIVGSGGVALSGGQKQRVALARAVYSRKKLIILDDVFSSLDKTTADAVFHRLLVAEGLLRSSTVVLVTIHYLPFADFVSVIEEGRITRNQVQYSQLEATETLNTIAPIETQQLVQKDIVKLPPKREIDLARKTGDTDCYKIYVKSMGWKVISIIFPTSVIGAVLEAMPQIWLRIWTEKGEGSKDAHYAGGYIGLVVASMALALLNIDYFLIVGVEKSSINLHEQLLNSVCRAPLHFFTSTESGSILNRFSQDMTLIDMSLPLAFYLTLDLTLRCLVQVGVVASGASYFGAFLPVSFLALYLIQKYYLRTSRQMRLLDLEAKTPLYTQFTEITAGLATIRSFGWTNDFLAESFRMLNTSQKPFYLMFCIQRWLELVLDLFVAGMAIVLVTIALRIPGTTSEGAIGLAMVNLLGLNMTLTTVIDQWTTLETSLGAIARLKSFISDTPNENKSGETEVPDDWPGGRIVFDGVTASYSGDSQPVLRDVSLAIEAGQKVCVCGRTGSGKSSFMLSILRLLELQSGSIQIDDKDLASIPRQHIRSQITTIPQDPVNLSGTVRQNLDPEALIQADEMLIDALKKTTLWATIDTRGGLDADLSELGFSVGQCQLFCLARALLSHSKIVLLDEPTSSVDNATDKDVRHIIREVMQGRTVIEVTHRLDYVTDFDLAVVMKDGRVIETGDPKKLLAQDSAL</sequence>
<dbReference type="PROSITE" id="PS50929">
    <property type="entry name" value="ABC_TM1F"/>
    <property type="match status" value="2"/>
</dbReference>
<feature type="transmembrane region" description="Helical" evidence="11">
    <location>
        <begin position="867"/>
        <end position="887"/>
    </location>
</feature>
<comment type="caution">
    <text evidence="14">The sequence shown here is derived from an EMBL/GenBank/DDBJ whole genome shotgun (WGS) entry which is preliminary data.</text>
</comment>
<evidence type="ECO:0000256" key="5">
    <source>
        <dbReference type="ARBA" id="ARBA00022692"/>
    </source>
</evidence>
<evidence type="ECO:0000256" key="4">
    <source>
        <dbReference type="ARBA" id="ARBA00022475"/>
    </source>
</evidence>
<dbReference type="Pfam" id="PF00005">
    <property type="entry name" value="ABC_tran"/>
    <property type="match status" value="2"/>
</dbReference>
<keyword evidence="10" id="KW-0325">Glycoprotein</keyword>
<dbReference type="GO" id="GO:0016887">
    <property type="term" value="F:ATP hydrolysis activity"/>
    <property type="evidence" value="ECO:0007669"/>
    <property type="project" value="InterPro"/>
</dbReference>
<dbReference type="CDD" id="cd18579">
    <property type="entry name" value="ABC_6TM_ABCC_D1"/>
    <property type="match status" value="1"/>
</dbReference>
<feature type="domain" description="ABC transporter" evidence="12">
    <location>
        <begin position="1140"/>
        <end position="1366"/>
    </location>
</feature>
<feature type="transmembrane region" description="Helical" evidence="11">
    <location>
        <begin position="963"/>
        <end position="983"/>
    </location>
</feature>
<feature type="transmembrane region" description="Helical" evidence="11">
    <location>
        <begin position="120"/>
        <end position="139"/>
    </location>
</feature>
<dbReference type="InterPro" id="IPR011527">
    <property type="entry name" value="ABC1_TM_dom"/>
</dbReference>
<evidence type="ECO:0000256" key="7">
    <source>
        <dbReference type="ARBA" id="ARBA00022840"/>
    </source>
</evidence>
<evidence type="ECO:0000256" key="9">
    <source>
        <dbReference type="ARBA" id="ARBA00023136"/>
    </source>
</evidence>
<feature type="transmembrane region" description="Helical" evidence="11">
    <location>
        <begin position="25"/>
        <end position="46"/>
    </location>
</feature>
<evidence type="ECO:0000259" key="12">
    <source>
        <dbReference type="PROSITE" id="PS50893"/>
    </source>
</evidence>
<dbReference type="SUPFAM" id="SSF52540">
    <property type="entry name" value="P-loop containing nucleoside triphosphate hydrolases"/>
    <property type="match status" value="2"/>
</dbReference>
<keyword evidence="15" id="KW-1185">Reference proteome</keyword>
<keyword evidence="3" id="KW-0813">Transport</keyword>
<dbReference type="PANTHER" id="PTHR24223">
    <property type="entry name" value="ATP-BINDING CASSETTE SUB-FAMILY C"/>
    <property type="match status" value="1"/>
</dbReference>
<dbReference type="VEuPathDB" id="FungiDB:FPRO_11577"/>
<dbReference type="Pfam" id="PF00664">
    <property type="entry name" value="ABC_membrane"/>
    <property type="match status" value="2"/>
</dbReference>
<comment type="subcellular location">
    <subcellularLocation>
        <location evidence="1">Cell membrane</location>
        <topology evidence="1">Multi-pass membrane protein</topology>
    </subcellularLocation>
</comment>
<evidence type="ECO:0000256" key="1">
    <source>
        <dbReference type="ARBA" id="ARBA00004651"/>
    </source>
</evidence>
<dbReference type="InterPro" id="IPR050173">
    <property type="entry name" value="ABC_transporter_C-like"/>
</dbReference>
<dbReference type="CDD" id="cd03244">
    <property type="entry name" value="ABCC_MRP_domain2"/>
    <property type="match status" value="1"/>
</dbReference>
<keyword evidence="5 11" id="KW-0812">Transmembrane</keyword>
<dbReference type="RefSeq" id="XP_031086664.1">
    <property type="nucleotide sequence ID" value="XM_031221068.1"/>
</dbReference>
<evidence type="ECO:0000256" key="2">
    <source>
        <dbReference type="ARBA" id="ARBA00009726"/>
    </source>
</evidence>